<organism evidence="1 2">
    <name type="scientific">Nephila pilipes</name>
    <name type="common">Giant wood spider</name>
    <name type="synonym">Nephila maculata</name>
    <dbReference type="NCBI Taxonomy" id="299642"/>
    <lineage>
        <taxon>Eukaryota</taxon>
        <taxon>Metazoa</taxon>
        <taxon>Ecdysozoa</taxon>
        <taxon>Arthropoda</taxon>
        <taxon>Chelicerata</taxon>
        <taxon>Arachnida</taxon>
        <taxon>Araneae</taxon>
        <taxon>Araneomorphae</taxon>
        <taxon>Entelegynae</taxon>
        <taxon>Araneoidea</taxon>
        <taxon>Nephilidae</taxon>
        <taxon>Nephila</taxon>
    </lineage>
</organism>
<proteinExistence type="predicted"/>
<name>A0A8X6P996_NEPPI</name>
<comment type="caution">
    <text evidence="1">The sequence shown here is derived from an EMBL/GenBank/DDBJ whole genome shotgun (WGS) entry which is preliminary data.</text>
</comment>
<sequence length="93" mass="10306">MGSDWEFKLAGHHLGCPVEMLARENGAGDKGIGRIFCPFNTNQSWLVGEGGSTTVRIPPFQKQRKKLDIYLPQGARDMTLLSPLAPRRLSSDH</sequence>
<evidence type="ECO:0000313" key="2">
    <source>
        <dbReference type="Proteomes" id="UP000887013"/>
    </source>
</evidence>
<dbReference type="Proteomes" id="UP000887013">
    <property type="component" value="Unassembled WGS sequence"/>
</dbReference>
<gene>
    <name evidence="1" type="ORF">NPIL_281661</name>
</gene>
<keyword evidence="2" id="KW-1185">Reference proteome</keyword>
<evidence type="ECO:0000313" key="1">
    <source>
        <dbReference type="EMBL" id="GFT57637.1"/>
    </source>
</evidence>
<protein>
    <submittedName>
        <fullName evidence="1">Uncharacterized protein</fullName>
    </submittedName>
</protein>
<dbReference type="AlphaFoldDB" id="A0A8X6P996"/>
<reference evidence="1" key="1">
    <citation type="submission" date="2020-08" db="EMBL/GenBank/DDBJ databases">
        <title>Multicomponent nature underlies the extraordinary mechanical properties of spider dragline silk.</title>
        <authorList>
            <person name="Kono N."/>
            <person name="Nakamura H."/>
            <person name="Mori M."/>
            <person name="Yoshida Y."/>
            <person name="Ohtoshi R."/>
            <person name="Malay A.D."/>
            <person name="Moran D.A.P."/>
            <person name="Tomita M."/>
            <person name="Numata K."/>
            <person name="Arakawa K."/>
        </authorList>
    </citation>
    <scope>NUCLEOTIDE SEQUENCE</scope>
</reference>
<dbReference type="EMBL" id="BMAW01018264">
    <property type="protein sequence ID" value="GFT57637.1"/>
    <property type="molecule type" value="Genomic_DNA"/>
</dbReference>
<accession>A0A8X6P996</accession>